<dbReference type="EMBL" id="BMAV01013806">
    <property type="protein sequence ID" value="GFY61776.1"/>
    <property type="molecule type" value="Genomic_DNA"/>
</dbReference>
<accession>A0A8X7CCL3</accession>
<evidence type="ECO:0000313" key="1">
    <source>
        <dbReference type="EMBL" id="GFY61776.1"/>
    </source>
</evidence>
<evidence type="ECO:0000313" key="2">
    <source>
        <dbReference type="Proteomes" id="UP000886998"/>
    </source>
</evidence>
<sequence length="152" mass="18246">MLTDMVAQFSNELTLCVCPWNTSPFSQRQLQLSQWIRYILLSNNIRLNIKLATLIQKNVDKLSAPNHVEKEIQQWFNALKPKGKVDLITESYLLLLFMLHLRFMYEKFPVQMFEIKFIALKWPNPFWKHWMNAWLVPEDDSTVMRYWASRPP</sequence>
<organism evidence="1 2">
    <name type="scientific">Trichonephila inaurata madagascariensis</name>
    <dbReference type="NCBI Taxonomy" id="2747483"/>
    <lineage>
        <taxon>Eukaryota</taxon>
        <taxon>Metazoa</taxon>
        <taxon>Ecdysozoa</taxon>
        <taxon>Arthropoda</taxon>
        <taxon>Chelicerata</taxon>
        <taxon>Arachnida</taxon>
        <taxon>Araneae</taxon>
        <taxon>Araneomorphae</taxon>
        <taxon>Entelegynae</taxon>
        <taxon>Araneoidea</taxon>
        <taxon>Nephilidae</taxon>
        <taxon>Trichonephila</taxon>
        <taxon>Trichonephila inaurata</taxon>
    </lineage>
</organism>
<dbReference type="AlphaFoldDB" id="A0A8X7CCL3"/>
<name>A0A8X7CCL3_9ARAC</name>
<reference evidence="1" key="1">
    <citation type="submission" date="2020-08" db="EMBL/GenBank/DDBJ databases">
        <title>Multicomponent nature underlies the extraordinary mechanical properties of spider dragline silk.</title>
        <authorList>
            <person name="Kono N."/>
            <person name="Nakamura H."/>
            <person name="Mori M."/>
            <person name="Yoshida Y."/>
            <person name="Ohtoshi R."/>
            <person name="Malay A.D."/>
            <person name="Moran D.A.P."/>
            <person name="Tomita M."/>
            <person name="Numata K."/>
            <person name="Arakawa K."/>
        </authorList>
    </citation>
    <scope>NUCLEOTIDE SEQUENCE</scope>
</reference>
<gene>
    <name evidence="1" type="ORF">TNIN_226791</name>
</gene>
<comment type="caution">
    <text evidence="1">The sequence shown here is derived from an EMBL/GenBank/DDBJ whole genome shotgun (WGS) entry which is preliminary data.</text>
</comment>
<dbReference type="Proteomes" id="UP000886998">
    <property type="component" value="Unassembled WGS sequence"/>
</dbReference>
<proteinExistence type="predicted"/>
<protein>
    <submittedName>
        <fullName evidence="1">Uncharacterized protein</fullName>
    </submittedName>
</protein>
<keyword evidence="2" id="KW-1185">Reference proteome</keyword>